<evidence type="ECO:0000259" key="1">
    <source>
        <dbReference type="Pfam" id="PF04015"/>
    </source>
</evidence>
<proteinExistence type="predicted"/>
<feature type="domain" description="DUF362" evidence="1">
    <location>
        <begin position="81"/>
        <end position="154"/>
    </location>
</feature>
<comment type="caution">
    <text evidence="2">The sequence shown here is derived from an EMBL/GenBank/DDBJ whole genome shotgun (WGS) entry which is preliminary data.</text>
</comment>
<reference evidence="2 3" key="1">
    <citation type="submission" date="2018-08" db="EMBL/GenBank/DDBJ databases">
        <title>A genome reference for cultivated species of the human gut microbiota.</title>
        <authorList>
            <person name="Zou Y."/>
            <person name="Xue W."/>
            <person name="Luo G."/>
        </authorList>
    </citation>
    <scope>NUCLEOTIDE SEQUENCE [LARGE SCALE GENOMIC DNA]</scope>
    <source>
        <strain evidence="2 3">OM05-15BH</strain>
    </source>
</reference>
<dbReference type="InterPro" id="IPR007160">
    <property type="entry name" value="DUF362"/>
</dbReference>
<sequence length="491" mass="56060">MAKITLAGNPDTIKYPSREYDFSPSVAYPEYPWGEEYIAKEENNVYDLVRECLHLSGYDKDHYGTKSWNPLGDVITPGQTVLIKPNWVENKNSNKEVNDNLACLVTNPSVVRAVLDYVFIALKGTGRVMLADAPMQQCDIQDMFRIVGFDKLFSFYQDKLHKQLDIYDLRKYSITAISRGVYTAPKMTENSPESTIVHVDSYSLHAENDKFNPQYKVSEYKKQDTAHYHHNTFHAYEVSKAPIIADVIINIPKPKTHRLAGMTAAIKNMVGITYEKACLPHRKEGDKESGGDTYMKKSLWKNWMQYFDEKKTIASTSGKYTSAWGYDKIMKACYILGWLITGDKYRIGSWYGNDTIWRTSIDLNYILLHADKEGIIRDSVQRKVLTIADMIVSGQGAGPIGPHPKPLGLIMMADNSLLFDRAMCEIMGFDKSKINMFCNPLAYVRMGYESEAELENELINYNGTVSNLKDFQPKAEWKFDAHPCWKGHIEK</sequence>
<dbReference type="AlphaFoldDB" id="A0A3E5B8R7"/>
<gene>
    <name evidence="2" type="ORF">DXB65_15790</name>
</gene>
<protein>
    <submittedName>
        <fullName evidence="2">DUF362 domain-containing protein</fullName>
    </submittedName>
</protein>
<dbReference type="EMBL" id="QSUL01000010">
    <property type="protein sequence ID" value="RGN33933.1"/>
    <property type="molecule type" value="Genomic_DNA"/>
</dbReference>
<evidence type="ECO:0000313" key="3">
    <source>
        <dbReference type="Proteomes" id="UP000260983"/>
    </source>
</evidence>
<accession>A0A3E5B8R7</accession>
<organism evidence="2 3">
    <name type="scientific">Bacteroides oleiciplenus</name>
    <dbReference type="NCBI Taxonomy" id="626931"/>
    <lineage>
        <taxon>Bacteria</taxon>
        <taxon>Pseudomonadati</taxon>
        <taxon>Bacteroidota</taxon>
        <taxon>Bacteroidia</taxon>
        <taxon>Bacteroidales</taxon>
        <taxon>Bacteroidaceae</taxon>
        <taxon>Bacteroides</taxon>
    </lineage>
</organism>
<name>A0A3E5B8R7_9BACE</name>
<evidence type="ECO:0000313" key="2">
    <source>
        <dbReference type="EMBL" id="RGN33933.1"/>
    </source>
</evidence>
<dbReference type="Proteomes" id="UP000260983">
    <property type="component" value="Unassembled WGS sequence"/>
</dbReference>
<dbReference type="Pfam" id="PF04015">
    <property type="entry name" value="DUF362"/>
    <property type="match status" value="2"/>
</dbReference>
<dbReference type="RefSeq" id="WP_117724813.1">
    <property type="nucleotide sequence ID" value="NZ_QSUL01000010.1"/>
</dbReference>
<feature type="domain" description="DUF362" evidence="1">
    <location>
        <begin position="225"/>
        <end position="425"/>
    </location>
</feature>